<organism evidence="2 3">
    <name type="scientific">Ramlibacter albus</name>
    <dbReference type="NCBI Taxonomy" id="2079448"/>
    <lineage>
        <taxon>Bacteria</taxon>
        <taxon>Pseudomonadati</taxon>
        <taxon>Pseudomonadota</taxon>
        <taxon>Betaproteobacteria</taxon>
        <taxon>Burkholderiales</taxon>
        <taxon>Comamonadaceae</taxon>
        <taxon>Ramlibacter</taxon>
    </lineage>
</organism>
<dbReference type="InterPro" id="IPR006683">
    <property type="entry name" value="Thioestr_dom"/>
</dbReference>
<dbReference type="RefSeq" id="WP_187081892.1">
    <property type="nucleotide sequence ID" value="NZ_JACORU010000004.1"/>
</dbReference>
<dbReference type="EMBL" id="JACORU010000004">
    <property type="protein sequence ID" value="MBC5765419.1"/>
    <property type="molecule type" value="Genomic_DNA"/>
</dbReference>
<comment type="caution">
    <text evidence="2">The sequence shown here is derived from an EMBL/GenBank/DDBJ whole genome shotgun (WGS) entry which is preliminary data.</text>
</comment>
<dbReference type="Proteomes" id="UP000596827">
    <property type="component" value="Unassembled WGS sequence"/>
</dbReference>
<feature type="domain" description="Thioesterase" evidence="1">
    <location>
        <begin position="66"/>
        <end position="129"/>
    </location>
</feature>
<evidence type="ECO:0000259" key="1">
    <source>
        <dbReference type="Pfam" id="PF03061"/>
    </source>
</evidence>
<name>A0A923M9U8_9BURK</name>
<evidence type="ECO:0000313" key="2">
    <source>
        <dbReference type="EMBL" id="MBC5765419.1"/>
    </source>
</evidence>
<dbReference type="Pfam" id="PF03061">
    <property type="entry name" value="4HBT"/>
    <property type="match status" value="1"/>
</dbReference>
<dbReference type="InterPro" id="IPR029069">
    <property type="entry name" value="HotDog_dom_sf"/>
</dbReference>
<protein>
    <recommendedName>
        <fullName evidence="1">Thioesterase domain-containing protein</fullName>
    </recommendedName>
</protein>
<dbReference type="AlphaFoldDB" id="A0A923M9U8"/>
<proteinExistence type="predicted"/>
<keyword evidence="3" id="KW-1185">Reference proteome</keyword>
<dbReference type="GO" id="GO:0016790">
    <property type="term" value="F:thiolester hydrolase activity"/>
    <property type="evidence" value="ECO:0007669"/>
    <property type="project" value="UniProtKB-ARBA"/>
</dbReference>
<reference evidence="2" key="1">
    <citation type="submission" date="2020-08" db="EMBL/GenBank/DDBJ databases">
        <title>Ramlibacter sp. GTP1 16S ribosomal RNA gene genome sequencing and assembly.</title>
        <authorList>
            <person name="Kang M."/>
        </authorList>
    </citation>
    <scope>NUCLEOTIDE SEQUENCE</scope>
    <source>
        <strain evidence="2">GTP1</strain>
    </source>
</reference>
<evidence type="ECO:0000313" key="3">
    <source>
        <dbReference type="Proteomes" id="UP000596827"/>
    </source>
</evidence>
<sequence length="149" mass="15806">MNERAAPAVPFRLQAEALERAQRLFNERGEVRWFGFEGRFEEGAIVAIRFGELHEGLQGGGGTQAINGGVIAAGFDAAVVMTGLGHYETDTIVTVDLSVQFLALAKPGPELAWRAWATRTTRGLCFVQAVLGDATAAYASATGVVKPLG</sequence>
<dbReference type="Gene3D" id="3.10.129.10">
    <property type="entry name" value="Hotdog Thioesterase"/>
    <property type="match status" value="1"/>
</dbReference>
<gene>
    <name evidence="2" type="ORF">H8R02_13205</name>
</gene>
<accession>A0A923M9U8</accession>
<dbReference type="SUPFAM" id="SSF54637">
    <property type="entry name" value="Thioesterase/thiol ester dehydrase-isomerase"/>
    <property type="match status" value="1"/>
</dbReference>